<dbReference type="Proteomes" id="UP000588604">
    <property type="component" value="Unassembled WGS sequence"/>
</dbReference>
<proteinExistence type="predicted"/>
<dbReference type="RefSeq" id="WP_184495501.1">
    <property type="nucleotide sequence ID" value="NZ_JACIJO010000002.1"/>
</dbReference>
<evidence type="ECO:0000313" key="2">
    <source>
        <dbReference type="EMBL" id="MBB6326934.1"/>
    </source>
</evidence>
<dbReference type="EMBL" id="JACIJO010000002">
    <property type="protein sequence ID" value="MBB6326934.1"/>
    <property type="molecule type" value="Genomic_DNA"/>
</dbReference>
<organism evidence="2 3">
    <name type="scientific">Algoriphagus iocasae</name>
    <dbReference type="NCBI Taxonomy" id="1836499"/>
    <lineage>
        <taxon>Bacteria</taxon>
        <taxon>Pseudomonadati</taxon>
        <taxon>Bacteroidota</taxon>
        <taxon>Cytophagia</taxon>
        <taxon>Cytophagales</taxon>
        <taxon>Cyclobacteriaceae</taxon>
        <taxon>Algoriphagus</taxon>
    </lineage>
</organism>
<protein>
    <submittedName>
        <fullName evidence="2">Uncharacterized protein</fullName>
    </submittedName>
</protein>
<reference evidence="2 3" key="1">
    <citation type="submission" date="2020-08" db="EMBL/GenBank/DDBJ databases">
        <title>Genomic Encyclopedia of Type Strains, Phase IV (KMG-IV): sequencing the most valuable type-strain genomes for metagenomic binning, comparative biology and taxonomic classification.</title>
        <authorList>
            <person name="Goeker M."/>
        </authorList>
    </citation>
    <scope>NUCLEOTIDE SEQUENCE [LARGE SCALE GENOMIC DNA]</scope>
    <source>
        <strain evidence="2 3">DSM 102044</strain>
    </source>
</reference>
<dbReference type="AlphaFoldDB" id="A0A841MQE8"/>
<feature type="region of interest" description="Disordered" evidence="1">
    <location>
        <begin position="44"/>
        <end position="67"/>
    </location>
</feature>
<comment type="caution">
    <text evidence="2">The sequence shown here is derived from an EMBL/GenBank/DDBJ whole genome shotgun (WGS) entry which is preliminary data.</text>
</comment>
<evidence type="ECO:0000313" key="3">
    <source>
        <dbReference type="Proteomes" id="UP000588604"/>
    </source>
</evidence>
<gene>
    <name evidence="2" type="ORF">FHS59_002562</name>
</gene>
<sequence length="67" mass="7755">MGNITNYLRGFALFWEITPIEDVQSLYAMLKKSTAQITHSILPTHKPNAKNQKSYLLPKHNEINDRN</sequence>
<keyword evidence="3" id="KW-1185">Reference proteome</keyword>
<name>A0A841MQE8_9BACT</name>
<accession>A0A841MQE8</accession>
<evidence type="ECO:0000256" key="1">
    <source>
        <dbReference type="SAM" id="MobiDB-lite"/>
    </source>
</evidence>